<proteinExistence type="predicted"/>
<dbReference type="Proteomes" id="UP000046393">
    <property type="component" value="Unplaced"/>
</dbReference>
<name>A0A0N5B1C4_9BILA</name>
<organism evidence="1 2">
    <name type="scientific">Syphacia muris</name>
    <dbReference type="NCBI Taxonomy" id="451379"/>
    <lineage>
        <taxon>Eukaryota</taxon>
        <taxon>Metazoa</taxon>
        <taxon>Ecdysozoa</taxon>
        <taxon>Nematoda</taxon>
        <taxon>Chromadorea</taxon>
        <taxon>Rhabditida</taxon>
        <taxon>Spirurina</taxon>
        <taxon>Oxyuridomorpha</taxon>
        <taxon>Oxyuroidea</taxon>
        <taxon>Oxyuridae</taxon>
        <taxon>Syphacia</taxon>
    </lineage>
</organism>
<reference evidence="2" key="1">
    <citation type="submission" date="2017-02" db="UniProtKB">
        <authorList>
            <consortium name="WormBaseParasite"/>
        </authorList>
    </citation>
    <scope>IDENTIFICATION</scope>
</reference>
<protein>
    <submittedName>
        <fullName evidence="2">AraC family transcriptional regulator</fullName>
    </submittedName>
</protein>
<keyword evidence="1" id="KW-1185">Reference proteome</keyword>
<sequence length="66" mass="7508">MHESDAVQLSWNCLARFGVIQFSVGLGEPYYSHSGNAALEFRVEQNYLYRDSSALDCSRYRILSSV</sequence>
<evidence type="ECO:0000313" key="2">
    <source>
        <dbReference type="WBParaSite" id="SMUV_0001108701-mRNA-1"/>
    </source>
</evidence>
<dbReference type="AlphaFoldDB" id="A0A0N5B1C4"/>
<accession>A0A0N5B1C4</accession>
<dbReference type="WBParaSite" id="SMUV_0001108701-mRNA-1">
    <property type="protein sequence ID" value="SMUV_0001108701-mRNA-1"/>
    <property type="gene ID" value="SMUV_0001108701"/>
</dbReference>
<evidence type="ECO:0000313" key="1">
    <source>
        <dbReference type="Proteomes" id="UP000046393"/>
    </source>
</evidence>